<proteinExistence type="predicted"/>
<dbReference type="SUPFAM" id="SSF54197">
    <property type="entry name" value="HIT-like"/>
    <property type="match status" value="1"/>
</dbReference>
<evidence type="ECO:0008006" key="6">
    <source>
        <dbReference type="Google" id="ProtNLM"/>
    </source>
</evidence>
<feature type="region of interest" description="Disordered" evidence="1">
    <location>
        <begin position="349"/>
        <end position="372"/>
    </location>
</feature>
<dbReference type="Pfam" id="PF09830">
    <property type="entry name" value="ATP_transf"/>
    <property type="match status" value="1"/>
</dbReference>
<dbReference type="InterPro" id="IPR009163">
    <property type="entry name" value="Ap4A_phos1/2"/>
</dbReference>
<dbReference type="RefSeq" id="XP_060455646.1">
    <property type="nucleotide sequence ID" value="XM_060598898.1"/>
</dbReference>
<evidence type="ECO:0000313" key="4">
    <source>
        <dbReference type="EMBL" id="BEI90381.1"/>
    </source>
</evidence>
<dbReference type="AlphaFoldDB" id="A0AA48L0U7"/>
<dbReference type="EMBL" id="AP028214">
    <property type="protein sequence ID" value="BEI90381.1"/>
    <property type="molecule type" value="Genomic_DNA"/>
</dbReference>
<dbReference type="KEGG" id="ccac:CcaHIS019_0304510"/>
<evidence type="ECO:0000259" key="3">
    <source>
        <dbReference type="Pfam" id="PF19327"/>
    </source>
</evidence>
<feature type="region of interest" description="Disordered" evidence="1">
    <location>
        <begin position="50"/>
        <end position="84"/>
    </location>
</feature>
<dbReference type="PANTHER" id="PTHR38420:SF1">
    <property type="entry name" value="PUTATIVE (AFU_ORTHOLOGUE AFUA_5G14690)-RELATED"/>
    <property type="match status" value="1"/>
</dbReference>
<dbReference type="Proteomes" id="UP001233271">
    <property type="component" value="Chromosome 3"/>
</dbReference>
<protein>
    <recommendedName>
        <fullName evidence="6">HIT-like protein</fullName>
    </recommendedName>
</protein>
<dbReference type="GO" id="GO:0005524">
    <property type="term" value="F:ATP binding"/>
    <property type="evidence" value="ECO:0007669"/>
    <property type="project" value="InterPro"/>
</dbReference>
<name>A0AA48L0U7_9TREE</name>
<accession>A0AA48L0U7</accession>
<dbReference type="InterPro" id="IPR043171">
    <property type="entry name" value="Ap4A_phos1/2-like"/>
</dbReference>
<dbReference type="GO" id="GO:0009117">
    <property type="term" value="P:nucleotide metabolic process"/>
    <property type="evidence" value="ECO:0007669"/>
    <property type="project" value="InterPro"/>
</dbReference>
<feature type="domain" description="Ap4A phosphorylase 1/2 N-terminal" evidence="3">
    <location>
        <begin position="5"/>
        <end position="180"/>
    </location>
</feature>
<reference evidence="4" key="1">
    <citation type="journal article" date="2023" name="BMC Genomics">
        <title>Chromosome-level genome assemblies of Cutaneotrichosporon spp. (Trichosporonales, Basidiomycota) reveal imbalanced evolution between nucleotide sequences and chromosome synteny.</title>
        <authorList>
            <person name="Kobayashi Y."/>
            <person name="Kayamori A."/>
            <person name="Aoki K."/>
            <person name="Shiwa Y."/>
            <person name="Matsutani M."/>
            <person name="Fujita N."/>
            <person name="Sugita T."/>
            <person name="Iwasaki W."/>
            <person name="Tanaka N."/>
            <person name="Takashima M."/>
        </authorList>
    </citation>
    <scope>NUCLEOTIDE SEQUENCE</scope>
    <source>
        <strain evidence="4">HIS019</strain>
    </source>
</reference>
<keyword evidence="5" id="KW-1185">Reference proteome</keyword>
<dbReference type="GeneID" id="85494251"/>
<dbReference type="PANTHER" id="PTHR38420">
    <property type="entry name" value="AP-4-A PHOSPHORYLASE II"/>
    <property type="match status" value="1"/>
</dbReference>
<evidence type="ECO:0000256" key="1">
    <source>
        <dbReference type="SAM" id="MobiDB-lite"/>
    </source>
</evidence>
<gene>
    <name evidence="4" type="primary">APA2</name>
    <name evidence="4" type="ORF">CcaverHIS019_0304510</name>
</gene>
<feature type="compositionally biased region" description="Basic and acidic residues" evidence="1">
    <location>
        <begin position="349"/>
        <end position="359"/>
    </location>
</feature>
<sequence length="372" mass="40497">MEPTTAVNPGDILARLPAAFDAARKAGDLVFYDSTVRSVPGEFPFEIRTAPALGEKKAATEEAESPEGPETKRKRVDAPERPSPFRPPYVPGLYVGSVAGVEGEVDMSVLLNKFSLLPEHFLLCPVVEEPQSLPPTPGQLAQTFAFILAANRERRDLLAFYNGGPGAGASQRWRHLQFVEARAPIESWVRGMTFERPNYPVIHPNLPYLHIVCPLPPAHNLPSPMSADDLVELADRLAPLLMRSLDVAFDALRRAGGDRSQGWNLLMTLDHMHLIPRSAPSFVTEGLTLDINSLGYAGMLLVKSDAEGAALDRAAEKEGGLINILTRCAIPREFGEQAAEAEATLHLGSDEQLHGHEEANVNTDGRAAKPRM</sequence>
<dbReference type="InterPro" id="IPR019200">
    <property type="entry name" value="ATP_adenylylTrfase_C"/>
</dbReference>
<feature type="domain" description="ATP adenylyltransferase C-terminal" evidence="2">
    <location>
        <begin position="204"/>
        <end position="331"/>
    </location>
</feature>
<organism evidence="4 5">
    <name type="scientific">Cutaneotrichosporon cavernicola</name>
    <dbReference type="NCBI Taxonomy" id="279322"/>
    <lineage>
        <taxon>Eukaryota</taxon>
        <taxon>Fungi</taxon>
        <taxon>Dikarya</taxon>
        <taxon>Basidiomycota</taxon>
        <taxon>Agaricomycotina</taxon>
        <taxon>Tremellomycetes</taxon>
        <taxon>Trichosporonales</taxon>
        <taxon>Trichosporonaceae</taxon>
        <taxon>Cutaneotrichosporon</taxon>
    </lineage>
</organism>
<evidence type="ECO:0000313" key="5">
    <source>
        <dbReference type="Proteomes" id="UP001233271"/>
    </source>
</evidence>
<dbReference type="Pfam" id="PF19327">
    <property type="entry name" value="Ap4A_phos_N"/>
    <property type="match status" value="1"/>
</dbReference>
<dbReference type="GO" id="GO:0003877">
    <property type="term" value="F:ATP:ADP adenylyltransferase activity"/>
    <property type="evidence" value="ECO:0007669"/>
    <property type="project" value="InterPro"/>
</dbReference>
<evidence type="ECO:0000259" key="2">
    <source>
        <dbReference type="Pfam" id="PF09830"/>
    </source>
</evidence>
<dbReference type="Gene3D" id="3.30.428.70">
    <property type="match status" value="1"/>
</dbReference>
<dbReference type="InterPro" id="IPR045759">
    <property type="entry name" value="Ap4A_phos1/2_N"/>
</dbReference>
<dbReference type="InterPro" id="IPR036265">
    <property type="entry name" value="HIT-like_sf"/>
</dbReference>